<dbReference type="SFLD" id="SFLDG01129">
    <property type="entry name" value="C1.5:_HAD__Beta-PGM__Phosphata"/>
    <property type="match status" value="1"/>
</dbReference>
<dbReference type="Proteomes" id="UP001314263">
    <property type="component" value="Unassembled WGS sequence"/>
</dbReference>
<comment type="caution">
    <text evidence="1">The sequence shown here is derived from an EMBL/GenBank/DDBJ whole genome shotgun (WGS) entry which is preliminary data.</text>
</comment>
<dbReference type="InterPro" id="IPR010036">
    <property type="entry name" value="MDP_1_eu_arc"/>
</dbReference>
<keyword evidence="2" id="KW-1185">Reference proteome</keyword>
<dbReference type="InterPro" id="IPR010033">
    <property type="entry name" value="HAD_SF_ppase_IIIC"/>
</dbReference>
<evidence type="ECO:0008006" key="3">
    <source>
        <dbReference type="Google" id="ProtNLM"/>
    </source>
</evidence>
<dbReference type="Gene3D" id="3.40.50.1000">
    <property type="entry name" value="HAD superfamily/HAD-like"/>
    <property type="match status" value="1"/>
</dbReference>
<dbReference type="PANTHER" id="PTHR17901">
    <property type="entry name" value="MAGNESIUM-DEPENDENT PHOSPHATASE 1 MDP1"/>
    <property type="match status" value="1"/>
</dbReference>
<dbReference type="GO" id="GO:0003993">
    <property type="term" value="F:acid phosphatase activity"/>
    <property type="evidence" value="ECO:0007669"/>
    <property type="project" value="TreeGrafter"/>
</dbReference>
<sequence>MLTYCPSLQRLEPSVIRISSQVAKHPVWQSNLRGRQVHVDCTSQSRSQSMTSHGRGYETALKALESSSRLPKMIVWDLDYTLWPFWCEMYTTKDKPSLYQDSRPILDACRQKGIPMAIASRTPTPHVAEAFMRKLGITDMFESIQLIPASSGHDMHSAQKDKAHLPNIRKETGVEYREMLFFDDEAPNIAKVARLGVTSIHVPSGMSCQVFEKGLQEHAKQQPGG</sequence>
<dbReference type="SFLD" id="SFLDG01131">
    <property type="entry name" value="C1.5.2:_MDP_Like"/>
    <property type="match status" value="1"/>
</dbReference>
<protein>
    <recommendedName>
        <fullName evidence="3">Magnesium-dependent phosphatase 1</fullName>
    </recommendedName>
</protein>
<evidence type="ECO:0000313" key="2">
    <source>
        <dbReference type="Proteomes" id="UP001314263"/>
    </source>
</evidence>
<dbReference type="NCBIfam" id="TIGR01681">
    <property type="entry name" value="HAD-SF-IIIC"/>
    <property type="match status" value="1"/>
</dbReference>
<dbReference type="InterPro" id="IPR036412">
    <property type="entry name" value="HAD-like_sf"/>
</dbReference>
<dbReference type="EMBL" id="CAUYUE010000004">
    <property type="protein sequence ID" value="CAK0764753.1"/>
    <property type="molecule type" value="Genomic_DNA"/>
</dbReference>
<accession>A0AAV1I0Y4</accession>
<evidence type="ECO:0000313" key="1">
    <source>
        <dbReference type="EMBL" id="CAK0764753.1"/>
    </source>
</evidence>
<proteinExistence type="predicted"/>
<dbReference type="Pfam" id="PF12689">
    <property type="entry name" value="Acid_PPase"/>
    <property type="match status" value="2"/>
</dbReference>
<organism evidence="1 2">
    <name type="scientific">Coccomyxa viridis</name>
    <dbReference type="NCBI Taxonomy" id="1274662"/>
    <lineage>
        <taxon>Eukaryota</taxon>
        <taxon>Viridiplantae</taxon>
        <taxon>Chlorophyta</taxon>
        <taxon>core chlorophytes</taxon>
        <taxon>Trebouxiophyceae</taxon>
        <taxon>Trebouxiophyceae incertae sedis</taxon>
        <taxon>Coccomyxaceae</taxon>
        <taxon>Coccomyxa</taxon>
    </lineage>
</organism>
<dbReference type="PANTHER" id="PTHR17901:SF14">
    <property type="entry name" value="MAGNESIUM-DEPENDENT PHOSPHATASE 1"/>
    <property type="match status" value="1"/>
</dbReference>
<dbReference type="AlphaFoldDB" id="A0AAV1I0Y4"/>
<gene>
    <name evidence="1" type="ORF">CVIRNUC_003190</name>
</gene>
<dbReference type="SFLD" id="SFLDS00003">
    <property type="entry name" value="Haloacid_Dehalogenase"/>
    <property type="match status" value="1"/>
</dbReference>
<name>A0AAV1I0Y4_9CHLO</name>
<dbReference type="InterPro" id="IPR023214">
    <property type="entry name" value="HAD_sf"/>
</dbReference>
<dbReference type="SUPFAM" id="SSF56784">
    <property type="entry name" value="HAD-like"/>
    <property type="match status" value="1"/>
</dbReference>
<reference evidence="1 2" key="1">
    <citation type="submission" date="2023-10" db="EMBL/GenBank/DDBJ databases">
        <authorList>
            <person name="Maclean D."/>
            <person name="Macfadyen A."/>
        </authorList>
    </citation>
    <scope>NUCLEOTIDE SEQUENCE [LARGE SCALE GENOMIC DNA]</scope>
</reference>